<keyword evidence="2" id="KW-1185">Reference proteome</keyword>
<proteinExistence type="predicted"/>
<dbReference type="EMBL" id="BGZK01000527">
    <property type="protein sequence ID" value="GBP48612.1"/>
    <property type="molecule type" value="Genomic_DNA"/>
</dbReference>
<dbReference type="Proteomes" id="UP000299102">
    <property type="component" value="Unassembled WGS sequence"/>
</dbReference>
<dbReference type="OrthoDB" id="6617942at2759"/>
<evidence type="ECO:0000313" key="1">
    <source>
        <dbReference type="EMBL" id="GBP48612.1"/>
    </source>
</evidence>
<name>A0A4C1WDR9_EUMVA</name>
<dbReference type="PANTHER" id="PTHR46409:SF1">
    <property type="entry name" value="HTH PSQ-TYPE DOMAIN-CONTAINING PROTEIN"/>
    <property type="match status" value="1"/>
</dbReference>
<protein>
    <submittedName>
        <fullName evidence="1">Uncharacterized protein</fullName>
    </submittedName>
</protein>
<accession>A0A4C1WDR9</accession>
<dbReference type="PANTHER" id="PTHR46409">
    <property type="entry name" value="HTH PSQ-TYPE DOMAIN-CONTAINING PROTEIN"/>
    <property type="match status" value="1"/>
</dbReference>
<reference evidence="1 2" key="1">
    <citation type="journal article" date="2019" name="Commun. Biol.">
        <title>The bagworm genome reveals a unique fibroin gene that provides high tensile strength.</title>
        <authorList>
            <person name="Kono N."/>
            <person name="Nakamura H."/>
            <person name="Ohtoshi R."/>
            <person name="Tomita M."/>
            <person name="Numata K."/>
            <person name="Arakawa K."/>
        </authorList>
    </citation>
    <scope>NUCLEOTIDE SEQUENCE [LARGE SCALE GENOMIC DNA]</scope>
</reference>
<comment type="caution">
    <text evidence="1">The sequence shown here is derived from an EMBL/GenBank/DDBJ whole genome shotgun (WGS) entry which is preliminary data.</text>
</comment>
<dbReference type="AlphaFoldDB" id="A0A4C1WDR9"/>
<organism evidence="1 2">
    <name type="scientific">Eumeta variegata</name>
    <name type="common">Bagworm moth</name>
    <name type="synonym">Eumeta japonica</name>
    <dbReference type="NCBI Taxonomy" id="151549"/>
    <lineage>
        <taxon>Eukaryota</taxon>
        <taxon>Metazoa</taxon>
        <taxon>Ecdysozoa</taxon>
        <taxon>Arthropoda</taxon>
        <taxon>Hexapoda</taxon>
        <taxon>Insecta</taxon>
        <taxon>Pterygota</taxon>
        <taxon>Neoptera</taxon>
        <taxon>Endopterygota</taxon>
        <taxon>Lepidoptera</taxon>
        <taxon>Glossata</taxon>
        <taxon>Ditrysia</taxon>
        <taxon>Tineoidea</taxon>
        <taxon>Psychidae</taxon>
        <taxon>Oiketicinae</taxon>
        <taxon>Eumeta</taxon>
    </lineage>
</organism>
<evidence type="ECO:0000313" key="2">
    <source>
        <dbReference type="Proteomes" id="UP000299102"/>
    </source>
</evidence>
<gene>
    <name evidence="1" type="ORF">EVAR_27998_1</name>
</gene>
<sequence length="174" mass="19738">MTAVSTGVCSSDLANMEPGPLNHSKWLTTANRILRLYITKTDPDEKLVILATYVMKVYGPMWFTIKSNPSCINGAKHLWQTVSLSRYLKSDMKKIVDNVIQRNGYFGHPENVLVAMLGDDMESIRELAYQQILTARSETAPGIRTFKVPALNFDAEDYTQIIMWQDLKITEADF</sequence>